<dbReference type="PANTHER" id="PTHR33202:SF7">
    <property type="entry name" value="FERRIC UPTAKE REGULATION PROTEIN"/>
    <property type="match status" value="1"/>
</dbReference>
<keyword evidence="1" id="KW-0862">Zinc</keyword>
<dbReference type="GO" id="GO:1900376">
    <property type="term" value="P:regulation of secondary metabolite biosynthetic process"/>
    <property type="evidence" value="ECO:0007669"/>
    <property type="project" value="TreeGrafter"/>
</dbReference>
<feature type="binding site" evidence="2">
    <location>
        <position position="118"/>
    </location>
    <ligand>
        <name>Fe cation</name>
        <dbReference type="ChEBI" id="CHEBI:24875"/>
    </ligand>
</feature>
<feature type="binding site" evidence="1">
    <location>
        <position position="146"/>
    </location>
    <ligand>
        <name>Zn(2+)</name>
        <dbReference type="ChEBI" id="CHEBI:29105"/>
    </ligand>
</feature>
<organism evidence="3 4">
    <name type="scientific">Clostridium thailandense</name>
    <dbReference type="NCBI Taxonomy" id="2794346"/>
    <lineage>
        <taxon>Bacteria</taxon>
        <taxon>Bacillati</taxon>
        <taxon>Bacillota</taxon>
        <taxon>Clostridia</taxon>
        <taxon>Eubacteriales</taxon>
        <taxon>Clostridiaceae</taxon>
        <taxon>Clostridium</taxon>
    </lineage>
</organism>
<dbReference type="InterPro" id="IPR002481">
    <property type="entry name" value="FUR"/>
</dbReference>
<comment type="caution">
    <text evidence="3">The sequence shown here is derived from an EMBL/GenBank/DDBJ whole genome shotgun (WGS) entry which is preliminary data.</text>
</comment>
<dbReference type="EMBL" id="JAEEGC010000113">
    <property type="protein sequence ID" value="MBV7275166.1"/>
    <property type="molecule type" value="Genomic_DNA"/>
</dbReference>
<reference evidence="3" key="1">
    <citation type="submission" date="2020-12" db="EMBL/GenBank/DDBJ databases">
        <title>Clostridium thailandense sp. nov., a novel acetogenic bacterium isolated from peat land soil in Thailand.</title>
        <authorList>
            <person name="Chaikitkaew S."/>
            <person name="Birkeland N.K."/>
        </authorList>
    </citation>
    <scope>NUCLEOTIDE SEQUENCE</scope>
    <source>
        <strain evidence="3">PL3</strain>
    </source>
</reference>
<sequence>MVNEVNDIDYIREKLEYKGYKFTKQRFYIVEAIYKNNKHMNADEIYDKVKSRNIGLSTVYRNLIILEEVGVLKKINITNISYYELAIMEKYKVNIHARCIKCNKIMDIKEEDISEDYEKLITKLTEKNKILVQSTSIVLSGLCSECKTKLKMK</sequence>
<gene>
    <name evidence="3" type="ORF">I6U48_19890</name>
</gene>
<protein>
    <submittedName>
        <fullName evidence="3">Transcriptional repressor</fullName>
    </submittedName>
</protein>
<keyword evidence="1" id="KW-0479">Metal-binding</keyword>
<feature type="binding site" evidence="1">
    <location>
        <position position="102"/>
    </location>
    <ligand>
        <name>Zn(2+)</name>
        <dbReference type="ChEBI" id="CHEBI:29105"/>
    </ligand>
</feature>
<keyword evidence="4" id="KW-1185">Reference proteome</keyword>
<dbReference type="AlphaFoldDB" id="A0A949WSK0"/>
<dbReference type="CDD" id="cd07153">
    <property type="entry name" value="Fur_like"/>
    <property type="match status" value="1"/>
</dbReference>
<dbReference type="GO" id="GO:0003700">
    <property type="term" value="F:DNA-binding transcription factor activity"/>
    <property type="evidence" value="ECO:0007669"/>
    <property type="project" value="InterPro"/>
</dbReference>
<feature type="binding site" evidence="1">
    <location>
        <position position="143"/>
    </location>
    <ligand>
        <name>Zn(2+)</name>
        <dbReference type="ChEBI" id="CHEBI:29105"/>
    </ligand>
</feature>
<name>A0A949WSK0_9CLOT</name>
<keyword evidence="2" id="KW-0408">Iron</keyword>
<dbReference type="RefSeq" id="WP_218322222.1">
    <property type="nucleotide sequence ID" value="NZ_JAEEGC010000113.1"/>
</dbReference>
<dbReference type="Proteomes" id="UP000694308">
    <property type="component" value="Unassembled WGS sequence"/>
</dbReference>
<evidence type="ECO:0000313" key="4">
    <source>
        <dbReference type="Proteomes" id="UP000694308"/>
    </source>
</evidence>
<evidence type="ECO:0000256" key="2">
    <source>
        <dbReference type="PIRSR" id="PIRSR602481-2"/>
    </source>
</evidence>
<dbReference type="PANTHER" id="PTHR33202">
    <property type="entry name" value="ZINC UPTAKE REGULATION PROTEIN"/>
    <property type="match status" value="1"/>
</dbReference>
<evidence type="ECO:0000313" key="3">
    <source>
        <dbReference type="EMBL" id="MBV7275166.1"/>
    </source>
</evidence>
<dbReference type="GO" id="GO:0008270">
    <property type="term" value="F:zinc ion binding"/>
    <property type="evidence" value="ECO:0007669"/>
    <property type="project" value="TreeGrafter"/>
</dbReference>
<comment type="cofactor">
    <cofactor evidence="1">
        <name>Zn(2+)</name>
        <dbReference type="ChEBI" id="CHEBI:29105"/>
    </cofactor>
    <text evidence="1">Binds 1 zinc ion per subunit.</text>
</comment>
<proteinExistence type="predicted"/>
<comment type="cofactor">
    <cofactor evidence="2">
        <name>Mn(2+)</name>
        <dbReference type="ChEBI" id="CHEBI:29035"/>
    </cofactor>
    <cofactor evidence="2">
        <name>Fe(2+)</name>
        <dbReference type="ChEBI" id="CHEBI:29033"/>
    </cofactor>
    <text evidence="2">Binds 1 Mn(2+) or Fe(2+) ion per subunit.</text>
</comment>
<feature type="binding site" evidence="1">
    <location>
        <position position="99"/>
    </location>
    <ligand>
        <name>Zn(2+)</name>
        <dbReference type="ChEBI" id="CHEBI:29105"/>
    </ligand>
</feature>
<dbReference type="GO" id="GO:0000976">
    <property type="term" value="F:transcription cis-regulatory region binding"/>
    <property type="evidence" value="ECO:0007669"/>
    <property type="project" value="TreeGrafter"/>
</dbReference>
<evidence type="ECO:0000256" key="1">
    <source>
        <dbReference type="PIRSR" id="PIRSR602481-1"/>
    </source>
</evidence>
<dbReference type="Pfam" id="PF01475">
    <property type="entry name" value="FUR"/>
    <property type="match status" value="1"/>
</dbReference>
<dbReference type="GO" id="GO:0045892">
    <property type="term" value="P:negative regulation of DNA-templated transcription"/>
    <property type="evidence" value="ECO:0007669"/>
    <property type="project" value="TreeGrafter"/>
</dbReference>
<accession>A0A949WSK0</accession>